<protein>
    <submittedName>
        <fullName evidence="1">Uncharacterized protein</fullName>
    </submittedName>
</protein>
<reference evidence="1 2" key="1">
    <citation type="submission" date="2019-09" db="EMBL/GenBank/DDBJ databases">
        <title>Genome sequence of Hymenobacter sp. M3.</title>
        <authorList>
            <person name="Srinivasan S."/>
        </authorList>
    </citation>
    <scope>NUCLEOTIDE SEQUENCE [LARGE SCALE GENOMIC DNA]</scope>
    <source>
        <strain evidence="1 2">M3</strain>
    </source>
</reference>
<evidence type="ECO:0000313" key="1">
    <source>
        <dbReference type="EMBL" id="KAA9338522.1"/>
    </source>
</evidence>
<dbReference type="Proteomes" id="UP000326380">
    <property type="component" value="Unassembled WGS sequence"/>
</dbReference>
<name>A0A7L5A4J0_9BACT</name>
<accession>A0A7L5A4J0</accession>
<comment type="caution">
    <text evidence="1">The sequence shown here is derived from an EMBL/GenBank/DDBJ whole genome shotgun (WGS) entry which is preliminary data.</text>
</comment>
<gene>
    <name evidence="1" type="ORF">F0P96_06730</name>
</gene>
<sequence>MLVSLVIYVCFRSQKTIVNQVLQLVGIRPALWRLTHARWLVYNLPGALWLYAFLWFSSLPGRKLLYLLPLSMALGIELLQLLHITDGTFDPLDVAFYGLAGLAFAASQHLTTPWTLPVFRTATRARLYRLTWVSFVAVVLLSDVWVR</sequence>
<evidence type="ECO:0000313" key="2">
    <source>
        <dbReference type="Proteomes" id="UP000326380"/>
    </source>
</evidence>
<proteinExistence type="predicted"/>
<dbReference type="EMBL" id="VTWU01000002">
    <property type="protein sequence ID" value="KAA9338522.1"/>
    <property type="molecule type" value="Genomic_DNA"/>
</dbReference>
<organism evidence="1 2">
    <name type="scientific">Hymenobacter busanensis</name>
    <dbReference type="NCBI Taxonomy" id="2607656"/>
    <lineage>
        <taxon>Bacteria</taxon>
        <taxon>Pseudomonadati</taxon>
        <taxon>Bacteroidota</taxon>
        <taxon>Cytophagia</taxon>
        <taxon>Cytophagales</taxon>
        <taxon>Hymenobacteraceae</taxon>
        <taxon>Hymenobacter</taxon>
    </lineage>
</organism>
<dbReference type="RefSeq" id="WP_151078071.1">
    <property type="nucleotide sequence ID" value="NZ_CP047647.1"/>
</dbReference>
<dbReference type="AlphaFoldDB" id="A0A7L5A4J0"/>
<keyword evidence="2" id="KW-1185">Reference proteome</keyword>